<feature type="domain" description="AAA+ ATPase" evidence="16">
    <location>
        <begin position="2096"/>
        <end position="2225"/>
    </location>
</feature>
<evidence type="ECO:0000256" key="4">
    <source>
        <dbReference type="ARBA" id="ARBA00022701"/>
    </source>
</evidence>
<dbReference type="GO" id="GO:0008569">
    <property type="term" value="F:minus-end-directed microtubule motor activity"/>
    <property type="evidence" value="ECO:0007669"/>
    <property type="project" value="InterPro"/>
</dbReference>
<dbReference type="Pfam" id="PF08385">
    <property type="entry name" value="DHC_N1"/>
    <property type="match status" value="1"/>
</dbReference>
<evidence type="ECO:0000256" key="3">
    <source>
        <dbReference type="ARBA" id="ARBA00022490"/>
    </source>
</evidence>
<dbReference type="Pfam" id="PF18198">
    <property type="entry name" value="AAA_lid_11"/>
    <property type="match status" value="1"/>
</dbReference>
<feature type="coiled-coil region" evidence="14">
    <location>
        <begin position="3285"/>
        <end position="3326"/>
    </location>
</feature>
<gene>
    <name evidence="17" type="ORF">TBIB3V08_LOCUS4880</name>
</gene>
<comment type="subcellular location">
    <subcellularLocation>
        <location evidence="1">Cytoplasm</location>
        <location evidence="1">Cytoskeleton</location>
        <location evidence="1">Cilium axoneme</location>
    </subcellularLocation>
</comment>
<evidence type="ECO:0000256" key="12">
    <source>
        <dbReference type="ARBA" id="ARBA00023212"/>
    </source>
</evidence>
<feature type="region of interest" description="Disordered" evidence="15">
    <location>
        <begin position="2311"/>
        <end position="2339"/>
    </location>
</feature>
<dbReference type="PANTHER" id="PTHR46532:SF4">
    <property type="entry name" value="AAA+ ATPASE DOMAIN-CONTAINING PROTEIN"/>
    <property type="match status" value="1"/>
</dbReference>
<dbReference type="Gene3D" id="1.20.920.30">
    <property type="match status" value="1"/>
</dbReference>
<dbReference type="Gene3D" id="3.40.50.300">
    <property type="entry name" value="P-loop containing nucleotide triphosphate hydrolases"/>
    <property type="match status" value="4"/>
</dbReference>
<dbReference type="InterPro" id="IPR041589">
    <property type="entry name" value="DNAH3_AAA_lid_1"/>
</dbReference>
<evidence type="ECO:0000256" key="14">
    <source>
        <dbReference type="SAM" id="Coils"/>
    </source>
</evidence>
<dbReference type="FunFam" id="1.20.920.30:FF:000004">
    <property type="entry name" value="Dynein axonemal heavy chain 5"/>
    <property type="match status" value="1"/>
</dbReference>
<dbReference type="InterPro" id="IPR042228">
    <property type="entry name" value="Dynein_linker_3"/>
</dbReference>
<accession>A0A7R9EYF1</accession>
<feature type="compositionally biased region" description="Acidic residues" evidence="15">
    <location>
        <begin position="2320"/>
        <end position="2333"/>
    </location>
</feature>
<dbReference type="Gene3D" id="1.20.58.1120">
    <property type="match status" value="1"/>
</dbReference>
<protein>
    <recommendedName>
        <fullName evidence="16">AAA+ ATPase domain-containing protein</fullName>
    </recommendedName>
</protein>
<dbReference type="InterPro" id="IPR024317">
    <property type="entry name" value="Dynein_heavy_chain_D4_dom"/>
</dbReference>
<dbReference type="FunFam" id="3.40.50.300:FF:002141">
    <property type="entry name" value="Dynein heavy chain"/>
    <property type="match status" value="1"/>
</dbReference>
<dbReference type="Gene3D" id="3.20.180.20">
    <property type="entry name" value="Dynein heavy chain, N-terminal domain 2"/>
    <property type="match status" value="1"/>
</dbReference>
<evidence type="ECO:0000256" key="11">
    <source>
        <dbReference type="ARBA" id="ARBA00023175"/>
    </source>
</evidence>
<dbReference type="FunFam" id="3.20.180.20:FF:000001">
    <property type="entry name" value="Dynein axonemal heavy chain 5"/>
    <property type="match status" value="1"/>
</dbReference>
<dbReference type="InterPro" id="IPR041228">
    <property type="entry name" value="Dynein_C"/>
</dbReference>
<dbReference type="Gene3D" id="1.20.140.100">
    <property type="entry name" value="Dynein heavy chain, N-terminal domain 2"/>
    <property type="match status" value="1"/>
</dbReference>
<dbReference type="Gene3D" id="1.20.1270.280">
    <property type="match status" value="1"/>
</dbReference>
<dbReference type="InterPro" id="IPR003593">
    <property type="entry name" value="AAA+_ATPase"/>
</dbReference>
<keyword evidence="8" id="KW-0243">Dynein</keyword>
<evidence type="ECO:0000259" key="16">
    <source>
        <dbReference type="SMART" id="SM00382"/>
    </source>
</evidence>
<dbReference type="InterPro" id="IPR035706">
    <property type="entry name" value="AAA_9"/>
</dbReference>
<comment type="similarity">
    <text evidence="2">Belongs to the dynein heavy chain family.</text>
</comment>
<dbReference type="InterPro" id="IPR027417">
    <property type="entry name" value="P-loop_NTPase"/>
</dbReference>
<evidence type="ECO:0000256" key="15">
    <source>
        <dbReference type="SAM" id="MobiDB-lite"/>
    </source>
</evidence>
<keyword evidence="11" id="KW-0505">Motor protein</keyword>
<evidence type="ECO:0000256" key="1">
    <source>
        <dbReference type="ARBA" id="ARBA00004430"/>
    </source>
</evidence>
<dbReference type="GO" id="GO:0016887">
    <property type="term" value="F:ATP hydrolysis activity"/>
    <property type="evidence" value="ECO:0007669"/>
    <property type="project" value="InterPro"/>
</dbReference>
<keyword evidence="4" id="KW-0493">Microtubule</keyword>
<organism evidence="17">
    <name type="scientific">Timema bartmani</name>
    <dbReference type="NCBI Taxonomy" id="61472"/>
    <lineage>
        <taxon>Eukaryota</taxon>
        <taxon>Metazoa</taxon>
        <taxon>Ecdysozoa</taxon>
        <taxon>Arthropoda</taxon>
        <taxon>Hexapoda</taxon>
        <taxon>Insecta</taxon>
        <taxon>Pterygota</taxon>
        <taxon>Neoptera</taxon>
        <taxon>Polyneoptera</taxon>
        <taxon>Phasmatodea</taxon>
        <taxon>Timematodea</taxon>
        <taxon>Timematoidea</taxon>
        <taxon>Timematidae</taxon>
        <taxon>Timema</taxon>
    </lineage>
</organism>
<evidence type="ECO:0000256" key="10">
    <source>
        <dbReference type="ARBA" id="ARBA00023069"/>
    </source>
</evidence>
<evidence type="ECO:0000256" key="5">
    <source>
        <dbReference type="ARBA" id="ARBA00022737"/>
    </source>
</evidence>
<dbReference type="Pfam" id="PF03028">
    <property type="entry name" value="Dynein_heavy"/>
    <property type="match status" value="1"/>
</dbReference>
<dbReference type="FunFam" id="3.40.50.300:FF:001547">
    <property type="entry name" value="Dynein heavy chain, cytosolic, putative"/>
    <property type="match status" value="1"/>
</dbReference>
<dbReference type="SMART" id="SM00382">
    <property type="entry name" value="AAA"/>
    <property type="match status" value="2"/>
</dbReference>
<dbReference type="GO" id="GO:0007018">
    <property type="term" value="P:microtubule-based movement"/>
    <property type="evidence" value="ECO:0007669"/>
    <property type="project" value="InterPro"/>
</dbReference>
<dbReference type="InterPro" id="IPR024743">
    <property type="entry name" value="Dynein_HC_stalk"/>
</dbReference>
<dbReference type="Pfam" id="PF12780">
    <property type="entry name" value="AAA_8"/>
    <property type="match status" value="1"/>
</dbReference>
<dbReference type="Gene3D" id="6.10.140.1060">
    <property type="match status" value="1"/>
</dbReference>
<dbReference type="Gene3D" id="1.10.8.1220">
    <property type="match status" value="1"/>
</dbReference>
<dbReference type="GO" id="GO:0031514">
    <property type="term" value="C:motile cilium"/>
    <property type="evidence" value="ECO:0007669"/>
    <property type="project" value="UniProtKB-ARBA"/>
</dbReference>
<evidence type="ECO:0000256" key="13">
    <source>
        <dbReference type="ARBA" id="ARBA00023273"/>
    </source>
</evidence>
<dbReference type="InterPro" id="IPR004273">
    <property type="entry name" value="Dynein_heavy_D6_P-loop"/>
</dbReference>
<name>A0A7R9EYF1_9NEOP</name>
<dbReference type="GO" id="GO:0005874">
    <property type="term" value="C:microtubule"/>
    <property type="evidence" value="ECO:0007669"/>
    <property type="project" value="UniProtKB-KW"/>
</dbReference>
<proteinExistence type="inferred from homology"/>
<dbReference type="InterPro" id="IPR043160">
    <property type="entry name" value="Dynein_C_barrel"/>
</dbReference>
<dbReference type="InterPro" id="IPR011704">
    <property type="entry name" value="ATPase_dyneun-rel_AAA"/>
</dbReference>
<dbReference type="FunFam" id="1.10.8.720:FF:000004">
    <property type="entry name" value="Dynein heavy chain 5, axonemal"/>
    <property type="match status" value="1"/>
</dbReference>
<dbReference type="Pfam" id="PF08393">
    <property type="entry name" value="DHC_N2"/>
    <property type="match status" value="1"/>
</dbReference>
<dbReference type="Pfam" id="PF17857">
    <property type="entry name" value="AAA_lid_1"/>
    <property type="match status" value="1"/>
</dbReference>
<evidence type="ECO:0000313" key="17">
    <source>
        <dbReference type="EMBL" id="CAD7442450.1"/>
    </source>
</evidence>
<dbReference type="GO" id="GO:0005858">
    <property type="term" value="C:axonemal dynein complex"/>
    <property type="evidence" value="ECO:0007669"/>
    <property type="project" value="TreeGrafter"/>
</dbReference>
<dbReference type="Gene3D" id="3.10.490.20">
    <property type="match status" value="1"/>
</dbReference>
<dbReference type="GO" id="GO:0051959">
    <property type="term" value="F:dynein light intermediate chain binding"/>
    <property type="evidence" value="ECO:0007669"/>
    <property type="project" value="InterPro"/>
</dbReference>
<dbReference type="Pfam" id="PF12775">
    <property type="entry name" value="AAA_7"/>
    <property type="match status" value="1"/>
</dbReference>
<keyword evidence="10" id="KW-0969">Cilium</keyword>
<dbReference type="FunFam" id="1.20.920.20:FF:000004">
    <property type="entry name" value="Dynein axonemal heavy chain 5"/>
    <property type="match status" value="1"/>
</dbReference>
<dbReference type="GO" id="GO:0005524">
    <property type="term" value="F:ATP binding"/>
    <property type="evidence" value="ECO:0007669"/>
    <property type="project" value="UniProtKB-KW"/>
</dbReference>
<dbReference type="InterPro" id="IPR026983">
    <property type="entry name" value="DHC"/>
</dbReference>
<dbReference type="Gene3D" id="1.20.920.20">
    <property type="match status" value="1"/>
</dbReference>
<keyword evidence="5" id="KW-0677">Repeat</keyword>
<dbReference type="FunFam" id="1.20.1270.280:FF:000002">
    <property type="entry name" value="Dynein heavy chain 5, axonemal"/>
    <property type="match status" value="1"/>
</dbReference>
<dbReference type="InterPro" id="IPR013594">
    <property type="entry name" value="Dynein_heavy_tail"/>
</dbReference>
<keyword evidence="3" id="KW-0963">Cytoplasm</keyword>
<dbReference type="FunFam" id="3.40.50.300:FF:001221">
    <property type="entry name" value="Axonemal dynein heavy chain 8"/>
    <property type="match status" value="1"/>
</dbReference>
<dbReference type="FunFam" id="1.20.140.100:FF:000003">
    <property type="entry name" value="Dynein, axonemal, heavy chain 5"/>
    <property type="match status" value="1"/>
</dbReference>
<feature type="domain" description="AAA+ ATPase" evidence="16">
    <location>
        <begin position="2432"/>
        <end position="2580"/>
    </location>
</feature>
<dbReference type="PANTHER" id="PTHR46532">
    <property type="entry name" value="MALE FERTILITY FACTOR KL5"/>
    <property type="match status" value="1"/>
</dbReference>
<dbReference type="Pfam" id="PF18199">
    <property type="entry name" value="Dynein_C"/>
    <property type="match status" value="1"/>
</dbReference>
<keyword evidence="6" id="KW-0547">Nucleotide-binding</keyword>
<feature type="coiled-coil region" evidence="14">
    <location>
        <begin position="3058"/>
        <end position="3092"/>
    </location>
</feature>
<dbReference type="Pfam" id="PF12774">
    <property type="entry name" value="AAA_6"/>
    <property type="match status" value="1"/>
</dbReference>
<dbReference type="InterPro" id="IPR041658">
    <property type="entry name" value="AAA_lid_11"/>
</dbReference>
<keyword evidence="7" id="KW-0067">ATP-binding</keyword>
<keyword evidence="13" id="KW-0966">Cell projection</keyword>
<dbReference type="Gene3D" id="1.10.8.720">
    <property type="entry name" value="Region D6 of dynein motor"/>
    <property type="match status" value="1"/>
</dbReference>
<dbReference type="FunFam" id="3.40.50.300:FF:000049">
    <property type="entry name" value="Dynein, axonemal, heavy chain 5"/>
    <property type="match status" value="1"/>
</dbReference>
<dbReference type="EMBL" id="OD565720">
    <property type="protein sequence ID" value="CAD7442450.1"/>
    <property type="molecule type" value="Genomic_DNA"/>
</dbReference>
<evidence type="ECO:0000256" key="2">
    <source>
        <dbReference type="ARBA" id="ARBA00008887"/>
    </source>
</evidence>
<dbReference type="FunFam" id="3.40.50.300:FF:000320">
    <property type="entry name" value="Dynein, axonemal, heavy chain 5"/>
    <property type="match status" value="1"/>
</dbReference>
<reference evidence="17" key="1">
    <citation type="submission" date="2020-11" db="EMBL/GenBank/DDBJ databases">
        <authorList>
            <person name="Tran Van P."/>
        </authorList>
    </citation>
    <scope>NUCLEOTIDE SEQUENCE</scope>
</reference>
<dbReference type="Pfam" id="PF12781">
    <property type="entry name" value="AAA_9"/>
    <property type="match status" value="1"/>
</dbReference>
<dbReference type="GO" id="GO:0045505">
    <property type="term" value="F:dynein intermediate chain binding"/>
    <property type="evidence" value="ECO:0007669"/>
    <property type="project" value="InterPro"/>
</dbReference>
<evidence type="ECO:0000256" key="6">
    <source>
        <dbReference type="ARBA" id="ARBA00022741"/>
    </source>
</evidence>
<evidence type="ECO:0000256" key="7">
    <source>
        <dbReference type="ARBA" id="ARBA00022840"/>
    </source>
</evidence>
<dbReference type="SUPFAM" id="SSF52540">
    <property type="entry name" value="P-loop containing nucleoside triphosphate hydrolases"/>
    <property type="match status" value="3"/>
</dbReference>
<keyword evidence="9 14" id="KW-0175">Coiled coil</keyword>
<dbReference type="InterPro" id="IPR042222">
    <property type="entry name" value="Dynein_2_N"/>
</dbReference>
<evidence type="ECO:0000256" key="9">
    <source>
        <dbReference type="ARBA" id="ARBA00023054"/>
    </source>
</evidence>
<dbReference type="Pfam" id="PF12777">
    <property type="entry name" value="MT"/>
    <property type="match status" value="1"/>
</dbReference>
<sequence>MKARMQFNRSSDRFSQIKSGSCNGRFVLNWNLHAHRTEELGRLNLEKVNPHLRGGRVENHLGKTTPSSPDRDSNLDLPVLGGLAQHDWRLDDINQLFLPHMRNKLLWFYQEVEDTEPPPPVETVKPSTSRGGTQAVVPKIQAVPVGPPKKKLFLTDGWQVPLTGICIYMFRLNTGKQLPEEGFHKDLYCGIIDAANVGLVTSIERIMEHVFMEALAHPAPDAEEDDANNPTVKNQLLPGLRSFCSALKVCEEVCDEPNLFEDGLGFMANIHTLDEVRELVKQPERLVSLEERVKAWIRKVQEVIMESQQLRKENDSSGPQDELEYWKKRGAQFSQIVSHLQCHEVQMTLQCLHVARSKMIKHWRDTDRHITFCYNESRDNAKFIQSMEKCCHSLYLHDPVRMKDSIMGLLQTVRLIHSVSQYYNTSERTSSLMVKITNQMIETCKQYVTCRGKETIWSQDRDEVRIKLVHCIKLNETYRRTYVLVKGQAFLPGQTSFGFSENYVFGKFDTFCDRLAKIIGMFDLVDDYNTLFQRRMEALEEAMKTFSEAKAGVTTKTYDYLDHRNTEFDADFDTFLGKTDALKESVGALIEENFANVWETPQGIRFLIRFEKVSEKIPLTQMDDKYDRVLKYCEHEVERILKLFKKQKDEPPLPRNFPPIAGRIKWARSLHSHLDELVKSATSHPVLKTLPTTAELLRRYNIVGNALIAYEAEMKEAWMNQNVWLVDECLSRKLLLICEESGRLKVNLDDRIRLLIREADCLAKMGLPIPVVTRTLLAKRDYFTVVSDSLQILLNQFLGTVRRVKLEVRPLFLPQLVRLSAMLSPGLNSITWTNREWKNFCHNTTEAIKDFDVLVTRVHDVYANRILQVLTGMQKVTLQALPIDEPWTVEEFLERTEDTCLCAAVELNRKSLMVEEAVEEVLELVRKAAQAFRANQETDEFDFLMEDDLVEGEGQGDNSAVDVASSQQQDWSVVWDCFDNPHKLLCTGGGLSKAMQEMVRNAVAEMRRYYSRKVVDVLIRVTRQSLDCLRRRFSADIDPGFKDSKPVFLLHATLMIPRVVVRPSMDEVQEALVAAGKNIAGVAKGVGQWTGGKGTQQRLPGWKKLAGRQSQALLDVVSRLEQGAARGVEDARARRRRLYRLASEQRPSFPTQQRNFYSFVMENKEVMKTLSLLSTCTQDIKLELERFMERWKPYQFLWKNEQGKRDMMNASLSDFESWLRRHGELEGQLTTEPDMHSFACCLALSTERLKFGLLTEVRACTFRIGQVLKKKYRREMDYVYAVMNEMDRKLERPIRDLDDVRLVMETLKKIREQEVDMELKIEPIEALQLKTWVIVYTGIAKTPIRSSVCGERGSSTCTKRLVVRTHVAGIAGQGTSSRSPLGNFGQSVSRKVLKGRQPKIGEIRKSPGEGKKEAFNVVTRYDLAVDKEDLEQVDNLRYTWQRLQARALEVNVLLLTMQPHFEDDLRENLDNFRQDNIEYCHEYRTTGPMMPGLTPREASDRLIMFQNRFDGMWRKLQTYQSGEELFGLPTTDYPELGQIRKELNLLQKLYKLYNDVIDRVSSYYDIPWGEVNIEEINNELMEFQNRCRKLPKGLKEWPAFHALKRTVDDFNDMCPLLELMANKAMKPRHWQRIMEDICISAMKEKDIEAKLRQVTNEWSVHELTFMTFNNRGELLLRGDTTAETIGQLEDSLMILGSLLSNRYNAPFRKQIQTWVHDLSNTNEILERWLLVQNLWVYLEAVFVGGDIAKQLPKEAKRFSKIDKSWQKIMQRAPGVVACCVGDDLLKQLLPHLQEQLELCQKSLSGYLEKKRMMFPRFFFVSDPALLEILGQASDSHTIQNHLLSIFDNTRYVKFHDLEYNKMTAIVSSEGESIPLERAVRAEGSVETWLTSLLQTAQMSLHGIIRTAFAMMNDPNFNQLSFLDKMPAQVGLLGIQMIWTRDGEAALMQARADKKIMGDTNNRFLEMLNTLIDQTTRDLTKLERTKFETLITIHVHQRDIFDILERVRPKLNTPVEKLQSDKLKTEHCLAQSGSWGCFDEFNRIELPVLSVAAQQVAVVLAARKEKKRQFVFTDGDLIDLCPEFGIFITMLYETQRVRHGIMVLGPPGAGKTTCIQTLMRSLTACGDFHREMRMNPKAITASQMFGRLDVATNDWTDGIFSAMWRKTLKLKKGEHVWMVLDGPVDSIWIENLNSVLDDNKTLTLANGDRLTMAPTCKIIFEPHNIDNASPATVSRNGMVYMSSSGLDWKPVVSAWLKTRSPREVTVFQHLFDDTFGIMYSWSTQNLVLHHEGAAFLVLLEGLVPPQIDELEEAEEHPGGGEEVDQDDEAGDEGGEIAPARRLSEEHLHKLKRFDDFLRDKLSSLDLPPTHTKTIATTTVFDFVVSQNGVWDHWNTLMETYTYPENSTPDYSSILVPIVDNVRINYLIHAIAKQDRCVLLIGEQGSAKTVMMKAYMKKSNPEVYLNRSFNFSSATTPFQFQKTIESYMEKRMGSTFGPPGGKKMIVFIDDVNLPEINEWGDQVTNEIVRQTMDMNGFYSLEKPGDFTTIVDMQFVAAMGQPGGGRNDIPERLKRQFCVFNCTLPTDESIDKIFTVVGEGHYNAKRGFSLEVRSLVKKLISLTRNLWQRTRIHLLPTPAKFHYVFSLRDLSRIWQGMVGTLSTVVENESVLLILWKHECSRVFSDRLTIMSDKDWFDQELQNVVTEVLGPQYWEMAKPNPVFVDFMRDAPEPTGEEGEDADMELPKVYEPVYEYSELMERLDMFLAQFNEMVRGAGMDLVFFPDAMLHLVKISRVIRHPRGNVMLVGVGGSGKQSLTKLSSFIAGYKTFQITLTRSYNVANFLEDLKLLYRSCGVQGKGTTFIFTDLDIKEEGFLEYLNNILSSGVISNLFTRDEQQEIISELTPIMKRENQKRTLNNEVVMEYFLNRTCQNLHVAFCFSPVGEKFRNRAMRFPALVSGCTIDWFQPWPRDALVLVAQHFLSDFKIACTSKVKEDLVGALGSIQDVVAVTSAEYFQRFRRATHVTPKSYLNFIAGYKNIYQQKQQELNDGAQRMDTGLAKLEEASLSVEILKKDLAVMEQELAQASERAEKVLIEVTERAQQAETVKNQVMKVKDKAEVLVVYISQEKARAEQKLEAAKPALEEAESALNTIKQAHIATVRKLGRPPHLIMRIMDCVLILFQRKLHPVIGDTTAPCPKPSWAESLKMMASTTFLLQLQNFPKDVINNEMVDLLHPYFEMEDYNMDTAKRVCGDVAGLLSWTKAMSFFHSVNKEVLPLKASLTLQEARLTVAMDDLARAEHELEERENALQEVKEQYDAAVSEKQRLTDAANICLRKMTAATTLINGLGGEKIRWTQQSKEFKEQLGRLVGDVLLATGFLSYCGPYNQEFRAGLVTSWMNILKTRDVPFTLELNITSMLVETATISEWTLQGLPNDELSVQNALIVTKSSSYPLMITSLNHKYFRTHLEDSLSLGRPLLIEDVGEELDPVIDNVLEKNFIKSGSIEKVVVGDKECDVMPGFMLYITTKLPNPAYSPEISAKTSIIDFTVTMQGLEDQLLGRVILMEKSDLEAERVALFESVMQNQRSMKELESNLLCRLTSTQGSLVDDEALIQVLQETKHTSEDVNQKLKVAAHTERKIMIAREEFRAVAARGSILYFLIVEMSDVNSMYQNSLKQFLIIFDNSITKFISGIYFRWSSMWQWAFPDDSYLLPVWWLDKTSRLDLCDVIIACDVATLPSMWSRSVPFSTRQAAKLASGMIHQGKPLATYEGNVVTSSAMMTSHRSGRLVLSSCQTGNRSTKSSVTDERIEIILRYLTFEVWKFTLRSLYERHKALFTLMLAMKIDVHKLIISHDEFSAFIKGGASLDLNAVQPKPFRWILDITWLNLVEINKLQVFSDILTQIEDNEREWRVWYEKERPEEEEIPCGYGKSLDVFRKLLLIRSWSPDRTLSQARKYVIESLGPEYGEACILDLEVTWQESEPRTPLICILSIGSDPSPQITALAKQKEIALRAVSMGQGQELHARRLISDSMATGGWVLLQNIHLSLPFCSEAMDALVETENVHDTFRLWMTTEVHPQFPIALLQMAIKFTNEPPQGIRASLKRTYQNITQDTLDYSTQPQWPPLLYAVAFLHTVVQERRKFGPLGWNVPYEFNQADFAASVQFIQNHLDDMDPKKGISWPTVCYMLGEVQYGGRVTDDFDKRLLTTFTQVWFCDVLLRPGFEFYRNYKVPMTRNLQGYVDYINSLHATDSPEVFGLHSNADITYQINTAKGILDTILSVQPKEGGGGGGETRESVVYHLADDMLDKLPTQYNDFEVRDALQRMGALLPMNIFLRQEIDRIQRVIAEVYSTLCDLKLAIDGTIVMSQALRDALDAMYDARIPDRWQKVSWESATLGFWYTELLERDAQFRRWCQHGRPNIFWMTGFFNPQGFLTAMRQEVTRAHKGWALDSVVLQNLITRHNKEDLTDSPPEGVYVHGLFLEGASLDRRSGKLIESKPKVLYEQMPVIYIYAINTTAGKDPRLYECPIYRKPQRTDQKYVGSIDFETDNNPRHWTLRGVALLCDIK</sequence>
<dbReference type="FunFam" id="3.10.490.20:FF:000003">
    <property type="entry name" value="Dynein heavy chain 5, axonemal"/>
    <property type="match status" value="1"/>
</dbReference>
<keyword evidence="12" id="KW-0206">Cytoskeleton</keyword>
<evidence type="ECO:0000256" key="8">
    <source>
        <dbReference type="ARBA" id="ARBA00023017"/>
    </source>
</evidence>
<dbReference type="InterPro" id="IPR035699">
    <property type="entry name" value="AAA_6"/>
</dbReference>
<dbReference type="Pfam" id="PF07728">
    <property type="entry name" value="AAA_5"/>
    <property type="match status" value="1"/>
</dbReference>
<dbReference type="InterPro" id="IPR042219">
    <property type="entry name" value="AAA_lid_11_sf"/>
</dbReference>
<feature type="region of interest" description="Disordered" evidence="15">
    <location>
        <begin position="54"/>
        <end position="75"/>
    </location>
</feature>
<dbReference type="InterPro" id="IPR013602">
    <property type="entry name" value="Dynein_heavy_linker"/>
</dbReference>